<evidence type="ECO:0000256" key="4">
    <source>
        <dbReference type="ARBA" id="ARBA00022670"/>
    </source>
</evidence>
<dbReference type="InterPro" id="IPR033819">
    <property type="entry name" value="Saccharopepsin"/>
</dbReference>
<evidence type="ECO:0000256" key="5">
    <source>
        <dbReference type="ARBA" id="ARBA00022729"/>
    </source>
</evidence>
<dbReference type="Proteomes" id="UP000053611">
    <property type="component" value="Unassembled WGS sequence"/>
</dbReference>
<dbReference type="InterPro" id="IPR033121">
    <property type="entry name" value="PEPTIDASE_A1"/>
</dbReference>
<dbReference type="PROSITE" id="PS51767">
    <property type="entry name" value="PEPTIDASE_A1"/>
    <property type="match status" value="1"/>
</dbReference>
<sequence length="424" mass="45952">MKIAALLAVLAVLGGTDAAVHKMKLNKMDTSKHLSPDFSPLKEAEWLMEKHLGGLFGGEAQKTFSGRRNRPIRMSDEDKDEFWAQMIEESKDNAGALKGGHGVPLSNYMNAQYYADITLGTPPQDFKVVLDTGSSNLWVPSKSCSSIACFLHAKYDSDASSTYKANGSEFAIRYGSGSLEGFVSQDTLAIGDLKVKKQDFAEATKEPGLAFAFGKFDGILGMGYDTISVNHIVPPFYNMIDQKLLDEPVFGFRLGDGDGDGGECTLGGIDKDGYTGKIHYIPVRRKGYWEIELEAVKFGKDTLELESTGAAIDTGTSLIVLPTDIAEMLNAQIGAEKSWNGQYTLDCAKVPSLPKLSFVFGGKDFTLSGEDYTLNAGGTCISAFTGMDFPPPMGPIWIIGDSFLRRYYSVYDLGKNAVGLAVSK</sequence>
<dbReference type="PROSITE" id="PS00141">
    <property type="entry name" value="ASP_PROTEASE"/>
    <property type="match status" value="2"/>
</dbReference>
<evidence type="ECO:0000256" key="9">
    <source>
        <dbReference type="ARBA" id="ARBA00023180"/>
    </source>
</evidence>
<keyword evidence="8 11" id="KW-1015">Disulfide bond</keyword>
<feature type="signal peptide" evidence="13">
    <location>
        <begin position="1"/>
        <end position="18"/>
    </location>
</feature>
<dbReference type="GO" id="GO:0000324">
    <property type="term" value="C:fungal-type vacuole"/>
    <property type="evidence" value="ECO:0007669"/>
    <property type="project" value="InterPro"/>
</dbReference>
<dbReference type="STRING" id="879819.A0A0J0XY69"/>
<dbReference type="GeneID" id="28982473"/>
<dbReference type="InterPro" id="IPR001969">
    <property type="entry name" value="Aspartic_peptidase_AS"/>
</dbReference>
<dbReference type="PANTHER" id="PTHR47966:SF51">
    <property type="entry name" value="BETA-SITE APP-CLEAVING ENZYME, ISOFORM A-RELATED"/>
    <property type="match status" value="1"/>
</dbReference>
<dbReference type="GO" id="GO:0004190">
    <property type="term" value="F:aspartic-type endopeptidase activity"/>
    <property type="evidence" value="ECO:0007669"/>
    <property type="project" value="UniProtKB-KW"/>
</dbReference>
<name>A0A0J0XY69_9TREE</name>
<dbReference type="Pfam" id="PF00026">
    <property type="entry name" value="Asp"/>
    <property type="match status" value="1"/>
</dbReference>
<reference evidence="15 16" key="1">
    <citation type="submission" date="2015-03" db="EMBL/GenBank/DDBJ databases">
        <title>Genomics and transcriptomics of the oil-accumulating basidiomycete yeast T. oleaginosus allow insights into substrate utilization and the diverse evolutionary trajectories of mating systems in fungi.</title>
        <authorList>
            <consortium name="DOE Joint Genome Institute"/>
            <person name="Kourist R."/>
            <person name="Kracht O."/>
            <person name="Bracharz F."/>
            <person name="Lipzen A."/>
            <person name="Nolan M."/>
            <person name="Ohm R."/>
            <person name="Grigoriev I."/>
            <person name="Sun S."/>
            <person name="Heitman J."/>
            <person name="Bruck T."/>
            <person name="Nowrousian M."/>
        </authorList>
    </citation>
    <scope>NUCLEOTIDE SEQUENCE [LARGE SCALE GENOMIC DNA]</scope>
    <source>
        <strain evidence="15 16">IBC0246</strain>
    </source>
</reference>
<evidence type="ECO:0000259" key="14">
    <source>
        <dbReference type="PROSITE" id="PS51767"/>
    </source>
</evidence>
<evidence type="ECO:0000256" key="12">
    <source>
        <dbReference type="RuleBase" id="RU000454"/>
    </source>
</evidence>
<dbReference type="PANTHER" id="PTHR47966">
    <property type="entry name" value="BETA-SITE APP-CLEAVING ENZYME, ISOFORM A-RELATED"/>
    <property type="match status" value="1"/>
</dbReference>
<proteinExistence type="inferred from homology"/>
<keyword evidence="16" id="KW-1185">Reference proteome</keyword>
<dbReference type="CDD" id="cd05488">
    <property type="entry name" value="Proteinase_A_fungi"/>
    <property type="match status" value="1"/>
</dbReference>
<evidence type="ECO:0000256" key="8">
    <source>
        <dbReference type="ARBA" id="ARBA00023157"/>
    </source>
</evidence>
<dbReference type="InterPro" id="IPR001461">
    <property type="entry name" value="Aspartic_peptidase_A1"/>
</dbReference>
<dbReference type="AlphaFoldDB" id="A0A0J0XY69"/>
<keyword evidence="4 12" id="KW-0645">Protease</keyword>
<keyword evidence="3" id="KW-0926">Vacuole</keyword>
<organism evidence="15 16">
    <name type="scientific">Cutaneotrichosporon oleaginosum</name>
    <dbReference type="NCBI Taxonomy" id="879819"/>
    <lineage>
        <taxon>Eukaryota</taxon>
        <taxon>Fungi</taxon>
        <taxon>Dikarya</taxon>
        <taxon>Basidiomycota</taxon>
        <taxon>Agaricomycotina</taxon>
        <taxon>Tremellomycetes</taxon>
        <taxon>Trichosporonales</taxon>
        <taxon>Trichosporonaceae</taxon>
        <taxon>Cutaneotrichosporon</taxon>
    </lineage>
</organism>
<evidence type="ECO:0000256" key="6">
    <source>
        <dbReference type="ARBA" id="ARBA00022750"/>
    </source>
</evidence>
<keyword evidence="9" id="KW-0325">Glycoprotein</keyword>
<dbReference type="FunFam" id="2.40.70.10:FF:000036">
    <property type="entry name" value="Vacuolar aspartic protease"/>
    <property type="match status" value="1"/>
</dbReference>
<evidence type="ECO:0000256" key="1">
    <source>
        <dbReference type="ARBA" id="ARBA00004116"/>
    </source>
</evidence>
<feature type="active site" evidence="10">
    <location>
        <position position="131"/>
    </location>
</feature>
<accession>A0A0J0XY69</accession>
<dbReference type="RefSeq" id="XP_018282483.1">
    <property type="nucleotide sequence ID" value="XM_018421870.1"/>
</dbReference>
<evidence type="ECO:0000256" key="7">
    <source>
        <dbReference type="ARBA" id="ARBA00022801"/>
    </source>
</evidence>
<dbReference type="InterPro" id="IPR021109">
    <property type="entry name" value="Peptidase_aspartic_dom_sf"/>
</dbReference>
<feature type="chain" id="PRO_5005245640" evidence="13">
    <location>
        <begin position="19"/>
        <end position="424"/>
    </location>
</feature>
<comment type="similarity">
    <text evidence="2 12">Belongs to the peptidase A1 family.</text>
</comment>
<gene>
    <name evidence="15" type="ORF">CC85DRAFT_282132</name>
</gene>
<dbReference type="PRINTS" id="PR00792">
    <property type="entry name" value="PEPSIN"/>
</dbReference>
<dbReference type="FunFam" id="2.40.70.10:FF:000002">
    <property type="entry name" value="Vacuolar aspartic proteinase"/>
    <property type="match status" value="1"/>
</dbReference>
<keyword evidence="7 12" id="KW-0378">Hydrolase</keyword>
<dbReference type="EMBL" id="KQ087179">
    <property type="protein sequence ID" value="KLT45992.1"/>
    <property type="molecule type" value="Genomic_DNA"/>
</dbReference>
<feature type="disulfide bond" evidence="11">
    <location>
        <begin position="144"/>
        <end position="149"/>
    </location>
</feature>
<feature type="domain" description="Peptidase A1" evidence="14">
    <location>
        <begin position="113"/>
        <end position="421"/>
    </location>
</feature>
<evidence type="ECO:0000256" key="13">
    <source>
        <dbReference type="SAM" id="SignalP"/>
    </source>
</evidence>
<feature type="active site" evidence="10">
    <location>
        <position position="313"/>
    </location>
</feature>
<evidence type="ECO:0000256" key="2">
    <source>
        <dbReference type="ARBA" id="ARBA00007447"/>
    </source>
</evidence>
<evidence type="ECO:0000313" key="15">
    <source>
        <dbReference type="EMBL" id="KLT45992.1"/>
    </source>
</evidence>
<dbReference type="Gene3D" id="2.40.70.10">
    <property type="entry name" value="Acid Proteases"/>
    <property type="match status" value="2"/>
</dbReference>
<keyword evidence="6 12" id="KW-0064">Aspartyl protease</keyword>
<protein>
    <submittedName>
        <fullName evidence="15">Endopeptidase</fullName>
    </submittedName>
</protein>
<evidence type="ECO:0000256" key="10">
    <source>
        <dbReference type="PIRSR" id="PIRSR601461-1"/>
    </source>
</evidence>
<comment type="subcellular location">
    <subcellularLocation>
        <location evidence="1">Vacuole</location>
    </subcellularLocation>
</comment>
<keyword evidence="5 13" id="KW-0732">Signal</keyword>
<feature type="disulfide bond" evidence="11">
    <location>
        <begin position="347"/>
        <end position="380"/>
    </location>
</feature>
<dbReference type="OrthoDB" id="771136at2759"/>
<dbReference type="SUPFAM" id="SSF50630">
    <property type="entry name" value="Acid proteases"/>
    <property type="match status" value="1"/>
</dbReference>
<evidence type="ECO:0000256" key="11">
    <source>
        <dbReference type="PIRSR" id="PIRSR601461-2"/>
    </source>
</evidence>
<dbReference type="GO" id="GO:0006508">
    <property type="term" value="P:proteolysis"/>
    <property type="evidence" value="ECO:0007669"/>
    <property type="project" value="UniProtKB-KW"/>
</dbReference>
<evidence type="ECO:0000256" key="3">
    <source>
        <dbReference type="ARBA" id="ARBA00022554"/>
    </source>
</evidence>
<evidence type="ECO:0000313" key="16">
    <source>
        <dbReference type="Proteomes" id="UP000053611"/>
    </source>
</evidence>